<dbReference type="EMBL" id="BGPR01231145">
    <property type="protein sequence ID" value="GBL75853.1"/>
    <property type="molecule type" value="Genomic_DNA"/>
</dbReference>
<reference evidence="1 2" key="1">
    <citation type="journal article" date="2019" name="Sci. Rep.">
        <title>Orb-weaving spider Araneus ventricosus genome elucidates the spidroin gene catalogue.</title>
        <authorList>
            <person name="Kono N."/>
            <person name="Nakamura H."/>
            <person name="Ohtoshi R."/>
            <person name="Moran D.A.P."/>
            <person name="Shinohara A."/>
            <person name="Yoshida Y."/>
            <person name="Fujiwara M."/>
            <person name="Mori M."/>
            <person name="Tomita M."/>
            <person name="Arakawa K."/>
        </authorList>
    </citation>
    <scope>NUCLEOTIDE SEQUENCE [LARGE SCALE GENOMIC DNA]</scope>
</reference>
<keyword evidence="2" id="KW-1185">Reference proteome</keyword>
<evidence type="ECO:0000313" key="1">
    <source>
        <dbReference type="EMBL" id="GBL75853.1"/>
    </source>
</evidence>
<evidence type="ECO:0000313" key="2">
    <source>
        <dbReference type="Proteomes" id="UP000499080"/>
    </source>
</evidence>
<organism evidence="1 2">
    <name type="scientific">Araneus ventricosus</name>
    <name type="common">Orbweaver spider</name>
    <name type="synonym">Epeira ventricosa</name>
    <dbReference type="NCBI Taxonomy" id="182803"/>
    <lineage>
        <taxon>Eukaryota</taxon>
        <taxon>Metazoa</taxon>
        <taxon>Ecdysozoa</taxon>
        <taxon>Arthropoda</taxon>
        <taxon>Chelicerata</taxon>
        <taxon>Arachnida</taxon>
        <taxon>Araneae</taxon>
        <taxon>Araneomorphae</taxon>
        <taxon>Entelegynae</taxon>
        <taxon>Araneoidea</taxon>
        <taxon>Araneidae</taxon>
        <taxon>Araneus</taxon>
    </lineage>
</organism>
<comment type="caution">
    <text evidence="1">The sequence shown here is derived from an EMBL/GenBank/DDBJ whole genome shotgun (WGS) entry which is preliminary data.</text>
</comment>
<gene>
    <name evidence="1" type="ORF">AVEN_51681_1</name>
</gene>
<accession>A0A4Y2A7V1</accession>
<dbReference type="Proteomes" id="UP000499080">
    <property type="component" value="Unassembled WGS sequence"/>
</dbReference>
<name>A0A4Y2A7V1_ARAVE</name>
<proteinExistence type="predicted"/>
<sequence length="100" mass="11631">MNSETSKQLSVNSSKPIIHNRFLTSVFLDEPSTPISPPQTKTSASNIHQSKWSRWILGQDGYSTFRAFKGRQSKWSYGYWGKLDIQLSVLHYDNSERFFR</sequence>
<protein>
    <submittedName>
        <fullName evidence="1">Uncharacterized protein</fullName>
    </submittedName>
</protein>
<dbReference type="AlphaFoldDB" id="A0A4Y2A7V1"/>